<comment type="caution">
    <text evidence="1">The sequence shown here is derived from an EMBL/GenBank/DDBJ whole genome shotgun (WGS) entry which is preliminary data.</text>
</comment>
<dbReference type="EMBL" id="CAJNOW010000764">
    <property type="protein sequence ID" value="CAF1291079.1"/>
    <property type="molecule type" value="Genomic_DNA"/>
</dbReference>
<dbReference type="SUPFAM" id="SSF101908">
    <property type="entry name" value="Putative isomerase YbhE"/>
    <property type="match status" value="1"/>
</dbReference>
<proteinExistence type="predicted"/>
<gene>
    <name evidence="1" type="ORF">KQP761_LOCUS4281</name>
</gene>
<name>A0A815D0F3_9BILA</name>
<dbReference type="OrthoDB" id="432447at2759"/>
<organism evidence="1 2">
    <name type="scientific">Rotaria magnacalcarata</name>
    <dbReference type="NCBI Taxonomy" id="392030"/>
    <lineage>
        <taxon>Eukaryota</taxon>
        <taxon>Metazoa</taxon>
        <taxon>Spiralia</taxon>
        <taxon>Gnathifera</taxon>
        <taxon>Rotifera</taxon>
        <taxon>Eurotatoria</taxon>
        <taxon>Bdelloidea</taxon>
        <taxon>Philodinida</taxon>
        <taxon>Philodinidae</taxon>
        <taxon>Rotaria</taxon>
    </lineage>
</organism>
<dbReference type="CDD" id="cd19757">
    <property type="entry name" value="Bbox1"/>
    <property type="match status" value="1"/>
</dbReference>
<protein>
    <submittedName>
        <fullName evidence="1">Uncharacterized protein</fullName>
    </submittedName>
</protein>
<sequence>MSSGIFPTTTSTLRNMRHAPTNLALPIQVPSLKCDTCAQNDATALCIGCYGSFCFDCFIKHRKKISEDFGKLIYNHDLFVTLFEVNSSSASATTATESTKKLDPLRVLAEIDSWEEDLRTKLERMANEARQYVKARVDDRYDEIFRSYPAIKQNLRTKEEAKRHIEATLPTIKKNLCEINDTIESLPGTMSLNFQSEEIDLKKAAKVISTRNPSGTSGVNRRAITTGTMKMKASLNFNNLGQPPFKKIERLGGGMAIGASDKFIVYRNDNDLCMIELTKEYCIAIPLEGVNDICWCAEFDYFVILTEKQVFTFDPNTRELYHISEIKLSTKGEFWRCTYAGNTNTLLLCYWSRGGSPIEEWKLSSPARTKLWQVPQSCEETEIIQCMRVSLNGSCVALTINNGEQDYFILRDRDMKQIHQIPLRITDCFSFVSLPNSTWLLSILGYHKLFLIASNYNLSKIQQTGPDKASTRGIAMLGDNIVAERTASTICFFKL</sequence>
<evidence type="ECO:0000313" key="1">
    <source>
        <dbReference type="EMBL" id="CAF1291079.1"/>
    </source>
</evidence>
<dbReference type="AlphaFoldDB" id="A0A815D0F3"/>
<accession>A0A815D0F3</accession>
<reference evidence="1" key="1">
    <citation type="submission" date="2021-02" db="EMBL/GenBank/DDBJ databases">
        <authorList>
            <person name="Nowell W R."/>
        </authorList>
    </citation>
    <scope>NUCLEOTIDE SEQUENCE</scope>
</reference>
<dbReference type="Proteomes" id="UP000663834">
    <property type="component" value="Unassembled WGS sequence"/>
</dbReference>
<evidence type="ECO:0000313" key="2">
    <source>
        <dbReference type="Proteomes" id="UP000663834"/>
    </source>
</evidence>